<proteinExistence type="predicted"/>
<evidence type="ECO:0000256" key="1">
    <source>
        <dbReference type="SAM" id="SignalP"/>
    </source>
</evidence>
<dbReference type="AlphaFoldDB" id="A0A806KN39"/>
<feature type="chain" id="PRO_5032581386" evidence="1">
    <location>
        <begin position="20"/>
        <end position="133"/>
    </location>
</feature>
<dbReference type="EMBL" id="JQ844235">
    <property type="protein sequence ID" value="AGS53521.1"/>
    <property type="molecule type" value="Genomic_DNA"/>
</dbReference>
<protein>
    <submittedName>
        <fullName evidence="2">Uncharacterized protein</fullName>
    </submittedName>
</protein>
<evidence type="ECO:0000313" key="2">
    <source>
        <dbReference type="EMBL" id="AGS53521.1"/>
    </source>
</evidence>
<sequence>MKKAILVIFLAVMGMSAWAATEYRDACRQIIYAVQPVDEIAKVNDDRLRTLGRFALGIGVEGQDPLSETDALLFSFLANTEMRRRQASANEFSVFLQEQRERIRPNIRGRGDVTPYVKMDNWIDMYQLKLITG</sequence>
<organism evidence="2">
    <name type="scientific">uncultured bacterium contig00055</name>
    <dbReference type="NCBI Taxonomy" id="1181539"/>
    <lineage>
        <taxon>Bacteria</taxon>
        <taxon>environmental samples</taxon>
    </lineage>
</organism>
<keyword evidence="1" id="KW-0732">Signal</keyword>
<feature type="signal peptide" evidence="1">
    <location>
        <begin position="1"/>
        <end position="19"/>
    </location>
</feature>
<name>A0A806KN39_9BACT</name>
<accession>A0A806KN39</accession>
<reference evidence="2" key="1">
    <citation type="submission" date="2012-03" db="EMBL/GenBank/DDBJ databases">
        <title>Functional metagenomics reveals considerable lignocellulase gene clusters in the gut microbiome of a wood-feeding higher termite.</title>
        <authorList>
            <person name="Liu N."/>
        </authorList>
    </citation>
    <scope>NUCLEOTIDE SEQUENCE</scope>
</reference>